<feature type="region of interest" description="Disordered" evidence="1">
    <location>
        <begin position="163"/>
        <end position="217"/>
    </location>
</feature>
<evidence type="ECO:0000313" key="2">
    <source>
        <dbReference type="EMBL" id="EAU83965.1"/>
    </source>
</evidence>
<dbReference type="GeneID" id="6014427"/>
<dbReference type="VEuPathDB" id="FungiDB:CC1G_09847"/>
<dbReference type="AlphaFoldDB" id="A8P0D6"/>
<sequence>MDKWTQRDEDSYRLPEGFVRIGYDADTSQYIFKDKEGTLYKSAPGSRYGKLLPIIDPNVKAAEERPEAFNDLDGEERCIPHSPRHPDEAAPRSFHDMLAPNQITSPTTLPGEQQHQSGFGGLAALVSPTNGRSSQDGAGPSSAFAALTSPTFKAALPRVQGVMQSLKRSMSSASRRGRGGGTSGARYRALSVSDAKRPLDEGSTYEREWESFKSEKK</sequence>
<dbReference type="KEGG" id="cci:CC1G_09847"/>
<dbReference type="InParanoid" id="A8P0D6"/>
<organism evidence="2 3">
    <name type="scientific">Coprinopsis cinerea (strain Okayama-7 / 130 / ATCC MYA-4618 / FGSC 9003)</name>
    <name type="common">Inky cap fungus</name>
    <name type="synonym">Hormographiella aspergillata</name>
    <dbReference type="NCBI Taxonomy" id="240176"/>
    <lineage>
        <taxon>Eukaryota</taxon>
        <taxon>Fungi</taxon>
        <taxon>Dikarya</taxon>
        <taxon>Basidiomycota</taxon>
        <taxon>Agaricomycotina</taxon>
        <taxon>Agaricomycetes</taxon>
        <taxon>Agaricomycetidae</taxon>
        <taxon>Agaricales</taxon>
        <taxon>Agaricineae</taxon>
        <taxon>Psathyrellaceae</taxon>
        <taxon>Coprinopsis</taxon>
    </lineage>
</organism>
<dbReference type="OrthoDB" id="2107166at2759"/>
<feature type="region of interest" description="Disordered" evidence="1">
    <location>
        <begin position="69"/>
        <end position="142"/>
    </location>
</feature>
<comment type="caution">
    <text evidence="2">The sequence shown here is derived from an EMBL/GenBank/DDBJ whole genome shotgun (WGS) entry which is preliminary data.</text>
</comment>
<name>A8P0D6_COPC7</name>
<feature type="compositionally biased region" description="Basic and acidic residues" evidence="1">
    <location>
        <begin position="194"/>
        <end position="217"/>
    </location>
</feature>
<feature type="compositionally biased region" description="Polar residues" evidence="1">
    <location>
        <begin position="101"/>
        <end position="117"/>
    </location>
</feature>
<feature type="compositionally biased region" description="Polar residues" evidence="1">
    <location>
        <begin position="127"/>
        <end position="136"/>
    </location>
</feature>
<proteinExistence type="predicted"/>
<protein>
    <recommendedName>
        <fullName evidence="4">Carbohydrate-binding module family 50 protein</fullName>
    </recommendedName>
</protein>
<dbReference type="eggNOG" id="ENOG502T23T">
    <property type="taxonomic scope" value="Eukaryota"/>
</dbReference>
<feature type="compositionally biased region" description="Basic and acidic residues" evidence="1">
    <location>
        <begin position="75"/>
        <end position="95"/>
    </location>
</feature>
<dbReference type="RefSeq" id="XP_001837865.1">
    <property type="nucleotide sequence ID" value="XM_001837813.2"/>
</dbReference>
<accession>A8P0D6</accession>
<dbReference type="OMA" id="QYNEDSC"/>
<reference evidence="2 3" key="1">
    <citation type="journal article" date="2010" name="Proc. Natl. Acad. Sci. U.S.A.">
        <title>Insights into evolution of multicellular fungi from the assembled chromosomes of the mushroom Coprinopsis cinerea (Coprinus cinereus).</title>
        <authorList>
            <person name="Stajich J.E."/>
            <person name="Wilke S.K."/>
            <person name="Ahren D."/>
            <person name="Au C.H."/>
            <person name="Birren B.W."/>
            <person name="Borodovsky M."/>
            <person name="Burns C."/>
            <person name="Canback B."/>
            <person name="Casselton L.A."/>
            <person name="Cheng C.K."/>
            <person name="Deng J."/>
            <person name="Dietrich F.S."/>
            <person name="Fargo D.C."/>
            <person name="Farman M.L."/>
            <person name="Gathman A.C."/>
            <person name="Goldberg J."/>
            <person name="Guigo R."/>
            <person name="Hoegger P.J."/>
            <person name="Hooker J.B."/>
            <person name="Huggins A."/>
            <person name="James T.Y."/>
            <person name="Kamada T."/>
            <person name="Kilaru S."/>
            <person name="Kodira C."/>
            <person name="Kues U."/>
            <person name="Kupfer D."/>
            <person name="Kwan H.S."/>
            <person name="Lomsadze A."/>
            <person name="Li W."/>
            <person name="Lilly W.W."/>
            <person name="Ma L.J."/>
            <person name="Mackey A.J."/>
            <person name="Manning G."/>
            <person name="Martin F."/>
            <person name="Muraguchi H."/>
            <person name="Natvig D.O."/>
            <person name="Palmerini H."/>
            <person name="Ramesh M.A."/>
            <person name="Rehmeyer C.J."/>
            <person name="Roe B.A."/>
            <person name="Shenoy N."/>
            <person name="Stanke M."/>
            <person name="Ter-Hovhannisyan V."/>
            <person name="Tunlid A."/>
            <person name="Velagapudi R."/>
            <person name="Vision T.J."/>
            <person name="Zeng Q."/>
            <person name="Zolan M.E."/>
            <person name="Pukkila P.J."/>
        </authorList>
    </citation>
    <scope>NUCLEOTIDE SEQUENCE [LARGE SCALE GENOMIC DNA]</scope>
    <source>
        <strain evidence="3">Okayama-7 / 130 / ATCC MYA-4618 / FGSC 9003</strain>
    </source>
</reference>
<evidence type="ECO:0000256" key="1">
    <source>
        <dbReference type="SAM" id="MobiDB-lite"/>
    </source>
</evidence>
<evidence type="ECO:0000313" key="3">
    <source>
        <dbReference type="Proteomes" id="UP000001861"/>
    </source>
</evidence>
<keyword evidence="3" id="KW-1185">Reference proteome</keyword>
<evidence type="ECO:0008006" key="4">
    <source>
        <dbReference type="Google" id="ProtNLM"/>
    </source>
</evidence>
<dbReference type="Proteomes" id="UP000001861">
    <property type="component" value="Unassembled WGS sequence"/>
</dbReference>
<dbReference type="EMBL" id="AACS02000006">
    <property type="protein sequence ID" value="EAU83965.1"/>
    <property type="molecule type" value="Genomic_DNA"/>
</dbReference>
<gene>
    <name evidence="2" type="ORF">CC1G_09847</name>
</gene>